<dbReference type="RefSeq" id="XP_021114518.1">
    <property type="nucleotide sequence ID" value="XM_021258859.1"/>
</dbReference>
<evidence type="ECO:0000313" key="3">
    <source>
        <dbReference type="Proteomes" id="UP000694906"/>
    </source>
</evidence>
<feature type="compositionally biased region" description="Polar residues" evidence="1">
    <location>
        <begin position="84"/>
        <end position="100"/>
    </location>
</feature>
<keyword evidence="3" id="KW-1185">Reference proteome</keyword>
<dbReference type="RefSeq" id="XP_021114524.1">
    <property type="nucleotide sequence ID" value="XM_021258865.1"/>
</dbReference>
<evidence type="ECO:0000313" key="10">
    <source>
        <dbReference type="RefSeq" id="XP_021114524.1"/>
    </source>
</evidence>
<accession>A0AAX6SX89</accession>
<dbReference type="AlphaFoldDB" id="A0AAX6SX89"/>
<proteinExistence type="predicted"/>
<evidence type="ECO:0000313" key="5">
    <source>
        <dbReference type="RefSeq" id="XP_021114519.1"/>
    </source>
</evidence>
<evidence type="ECO:0000256" key="1">
    <source>
        <dbReference type="SAM" id="MobiDB-lite"/>
    </source>
</evidence>
<evidence type="ECO:0000313" key="6">
    <source>
        <dbReference type="RefSeq" id="XP_021114520.1"/>
    </source>
</evidence>
<feature type="region of interest" description="Disordered" evidence="1">
    <location>
        <begin position="84"/>
        <end position="119"/>
    </location>
</feature>
<dbReference type="RefSeq" id="XP_021114522.1">
    <property type="nucleotide sequence ID" value="XM_021258863.1"/>
</dbReference>
<gene>
    <name evidence="4 5 6 7 8 9 10 11" type="primary">LOC110349357</name>
</gene>
<dbReference type="RefSeq" id="XP_021114523.1">
    <property type="nucleotide sequence ID" value="XM_021258864.1"/>
</dbReference>
<organism evidence="3 8">
    <name type="scientific">Heterocephalus glaber</name>
    <name type="common">Naked mole rat</name>
    <dbReference type="NCBI Taxonomy" id="10181"/>
    <lineage>
        <taxon>Eukaryota</taxon>
        <taxon>Metazoa</taxon>
        <taxon>Chordata</taxon>
        <taxon>Craniata</taxon>
        <taxon>Vertebrata</taxon>
        <taxon>Euteleostomi</taxon>
        <taxon>Mammalia</taxon>
        <taxon>Eutheria</taxon>
        <taxon>Euarchontoglires</taxon>
        <taxon>Glires</taxon>
        <taxon>Rodentia</taxon>
        <taxon>Hystricomorpha</taxon>
        <taxon>Bathyergidae</taxon>
        <taxon>Heterocephalus</taxon>
    </lineage>
</organism>
<dbReference type="RefSeq" id="XP_021114521.1">
    <property type="nucleotide sequence ID" value="XM_021258862.1"/>
</dbReference>
<sequence length="278" mass="31067">MVTCTWMFIATIEKCHNLKAAKMSFNRLFKFLYVAHIILAGVVYHYFQMSVGKIAPEIVAESSQPIGKTLRPVWGMMMDKCYPETTQDISPRPTGRQNDSAPKEETNTLPQEEGQEKQKVQQEVAEYPSGKTACSNLLQRGFCDSKEERLWGWAPQLLRKESSGRAGFLPLTLPRCRALNEKGSNKPWSSCLYWSSASFQGPHSCSNKPHLPASAHSRQLQGHCFLPRLVPLVDTLQVARVGPGNSLTQCQVPGHGLACCKLGSSLSQGHLLKWLWRP</sequence>
<keyword evidence="2" id="KW-0472">Membrane</keyword>
<evidence type="ECO:0000313" key="8">
    <source>
        <dbReference type="RefSeq" id="XP_021114522.1"/>
    </source>
</evidence>
<evidence type="ECO:0000313" key="11">
    <source>
        <dbReference type="RefSeq" id="XP_021114525.1"/>
    </source>
</evidence>
<evidence type="ECO:0000313" key="9">
    <source>
        <dbReference type="RefSeq" id="XP_021114523.1"/>
    </source>
</evidence>
<dbReference type="GeneID" id="110349357"/>
<reference evidence="4 5" key="1">
    <citation type="submission" date="2025-04" db="UniProtKB">
        <authorList>
            <consortium name="RefSeq"/>
        </authorList>
    </citation>
    <scope>IDENTIFICATION</scope>
</reference>
<evidence type="ECO:0000313" key="7">
    <source>
        <dbReference type="RefSeq" id="XP_021114521.1"/>
    </source>
</evidence>
<keyword evidence="2" id="KW-0812">Transmembrane</keyword>
<dbReference type="RefSeq" id="XP_021114525.1">
    <property type="nucleotide sequence ID" value="XM_021258866.1"/>
</dbReference>
<evidence type="ECO:0000256" key="2">
    <source>
        <dbReference type="SAM" id="Phobius"/>
    </source>
</evidence>
<keyword evidence="2" id="KW-1133">Transmembrane helix</keyword>
<protein>
    <submittedName>
        <fullName evidence="4 5">Uncharacterized protein LOC110349357 isoform X1</fullName>
    </submittedName>
</protein>
<dbReference type="RefSeq" id="XP_021114519.1">
    <property type="nucleotide sequence ID" value="XM_021258860.1"/>
</dbReference>
<dbReference type="RefSeq" id="XP_021114520.1">
    <property type="nucleotide sequence ID" value="XM_021258861.1"/>
</dbReference>
<name>A0AAX6SX89_HETGA</name>
<feature type="transmembrane region" description="Helical" evidence="2">
    <location>
        <begin position="28"/>
        <end position="47"/>
    </location>
</feature>
<evidence type="ECO:0000313" key="4">
    <source>
        <dbReference type="RefSeq" id="XP_021114518.1"/>
    </source>
</evidence>
<dbReference type="Proteomes" id="UP000694906">
    <property type="component" value="Unplaced"/>
</dbReference>